<comment type="caution">
    <text evidence="2">The sequence shown here is derived from an EMBL/GenBank/DDBJ whole genome shotgun (WGS) entry which is preliminary data.</text>
</comment>
<proteinExistence type="predicted"/>
<evidence type="ECO:0000256" key="1">
    <source>
        <dbReference type="SAM" id="SignalP"/>
    </source>
</evidence>
<gene>
    <name evidence="2" type="ORF">O3W52_01400</name>
</gene>
<evidence type="ECO:0000313" key="2">
    <source>
        <dbReference type="EMBL" id="MCZ4088792.1"/>
    </source>
</evidence>
<name>A0ABT4KA11_9HYPH</name>
<sequence>MPKGKIYLAAGISGLLAVAGIAPQSFAANETVTVVLPEEPPSLEPCRSKHSSIGRVLIQNITEPLTVIDPRPAK</sequence>
<organism evidence="2 3">
    <name type="scientific">Sinorhizobium psoraleae</name>
    <dbReference type="NCBI Taxonomy" id="520838"/>
    <lineage>
        <taxon>Bacteria</taxon>
        <taxon>Pseudomonadati</taxon>
        <taxon>Pseudomonadota</taxon>
        <taxon>Alphaproteobacteria</taxon>
        <taxon>Hyphomicrobiales</taxon>
        <taxon>Rhizobiaceae</taxon>
        <taxon>Sinorhizobium/Ensifer group</taxon>
        <taxon>Sinorhizobium</taxon>
    </lineage>
</organism>
<keyword evidence="3" id="KW-1185">Reference proteome</keyword>
<evidence type="ECO:0000313" key="3">
    <source>
        <dbReference type="Proteomes" id="UP001079430"/>
    </source>
</evidence>
<dbReference type="Proteomes" id="UP001079430">
    <property type="component" value="Unassembled WGS sequence"/>
</dbReference>
<keyword evidence="1" id="KW-0732">Signal</keyword>
<reference evidence="2" key="1">
    <citation type="submission" date="2022-10" db="EMBL/GenBank/DDBJ databases">
        <title>Whole genome sequencing of three plant growth promoting bacteria isolated from Vachellia tortilis subsp. raddiana in Morocco.</title>
        <authorList>
            <person name="Hnini M."/>
            <person name="Zouagui R."/>
            <person name="Zouagui H."/>
            <person name="Chemao Elfihri M.-W."/>
            <person name="Ibrahimi A."/>
            <person name="Sbabou L."/>
            <person name="Aurag J."/>
        </authorList>
    </citation>
    <scope>NUCLEOTIDE SEQUENCE</scope>
    <source>
        <strain evidence="2">LMR678</strain>
    </source>
</reference>
<accession>A0ABT4KA11</accession>
<dbReference type="EMBL" id="JAPVOI010000002">
    <property type="protein sequence ID" value="MCZ4088792.1"/>
    <property type="molecule type" value="Genomic_DNA"/>
</dbReference>
<feature type="signal peptide" evidence="1">
    <location>
        <begin position="1"/>
        <end position="27"/>
    </location>
</feature>
<protein>
    <submittedName>
        <fullName evidence="2">Uncharacterized protein</fullName>
    </submittedName>
</protein>
<feature type="chain" id="PRO_5045800227" evidence="1">
    <location>
        <begin position="28"/>
        <end position="74"/>
    </location>
</feature>
<dbReference type="RefSeq" id="WP_269274836.1">
    <property type="nucleotide sequence ID" value="NZ_JAPVOI010000002.1"/>
</dbReference>